<dbReference type="AlphaFoldDB" id="A0A917VZX9"/>
<evidence type="ECO:0000313" key="1">
    <source>
        <dbReference type="EMBL" id="GGL44474.1"/>
    </source>
</evidence>
<sequence>MDFQSYCFNIQSKNKKDNKYKDYGDINQFKRIRGMPNSINKDKKSSNIKNTQYMFCDKSKRPKCKVLFKKMKKQDETKTH</sequence>
<reference evidence="1" key="1">
    <citation type="journal article" date="2014" name="Int. J. Syst. Evol. Microbiol.">
        <title>Complete genome sequence of Corynebacterium casei LMG S-19264T (=DSM 44701T), isolated from a smear-ripened cheese.</title>
        <authorList>
            <consortium name="US DOE Joint Genome Institute (JGI-PGF)"/>
            <person name="Walter F."/>
            <person name="Albersmeier A."/>
            <person name="Kalinowski J."/>
            <person name="Ruckert C."/>
        </authorList>
    </citation>
    <scope>NUCLEOTIDE SEQUENCE</scope>
    <source>
        <strain evidence="1">JCM 15325</strain>
    </source>
</reference>
<dbReference type="EMBL" id="BMOK01000002">
    <property type="protein sequence ID" value="GGL44474.1"/>
    <property type="molecule type" value="Genomic_DNA"/>
</dbReference>
<accession>A0A917VZX9</accession>
<dbReference type="Proteomes" id="UP000654670">
    <property type="component" value="Unassembled WGS sequence"/>
</dbReference>
<organism evidence="1 2">
    <name type="scientific">Sporolactobacillus putidus</name>
    <dbReference type="NCBI Taxonomy" id="492735"/>
    <lineage>
        <taxon>Bacteria</taxon>
        <taxon>Bacillati</taxon>
        <taxon>Bacillota</taxon>
        <taxon>Bacilli</taxon>
        <taxon>Bacillales</taxon>
        <taxon>Sporolactobacillaceae</taxon>
        <taxon>Sporolactobacillus</taxon>
    </lineage>
</organism>
<comment type="caution">
    <text evidence="1">The sequence shown here is derived from an EMBL/GenBank/DDBJ whole genome shotgun (WGS) entry which is preliminary data.</text>
</comment>
<name>A0A917VZX9_9BACL</name>
<evidence type="ECO:0000313" key="2">
    <source>
        <dbReference type="Proteomes" id="UP000654670"/>
    </source>
</evidence>
<proteinExistence type="predicted"/>
<reference evidence="1" key="2">
    <citation type="submission" date="2020-09" db="EMBL/GenBank/DDBJ databases">
        <authorList>
            <person name="Sun Q."/>
            <person name="Ohkuma M."/>
        </authorList>
    </citation>
    <scope>NUCLEOTIDE SEQUENCE</scope>
    <source>
        <strain evidence="1">JCM 15325</strain>
    </source>
</reference>
<keyword evidence="2" id="KW-1185">Reference proteome</keyword>
<protein>
    <submittedName>
        <fullName evidence="1">Uncharacterized protein</fullName>
    </submittedName>
</protein>
<gene>
    <name evidence="1" type="ORF">GCM10007968_05650</name>
</gene>